<dbReference type="InterPro" id="IPR028614">
    <property type="entry name" value="GDP_fucose/colitose_synth"/>
</dbReference>
<dbReference type="HAMAP" id="MF_00956">
    <property type="entry name" value="GDP_fucose_synth"/>
    <property type="match status" value="1"/>
</dbReference>
<dbReference type="InterPro" id="IPR036291">
    <property type="entry name" value="NAD(P)-bd_dom_sf"/>
</dbReference>
<feature type="binding site" evidence="9">
    <location>
        <position position="186"/>
    </location>
    <ligand>
        <name>NADP(+)</name>
        <dbReference type="ChEBI" id="CHEBI:58349"/>
    </ligand>
</feature>
<keyword evidence="7 9" id="KW-0511">Multifunctional enzyme</keyword>
<accession>A0A5C6AHW6</accession>
<evidence type="ECO:0000256" key="5">
    <source>
        <dbReference type="ARBA" id="ARBA00023002"/>
    </source>
</evidence>
<dbReference type="EMBL" id="SJPN01000006">
    <property type="protein sequence ID" value="TWT98641.1"/>
    <property type="molecule type" value="Genomic_DNA"/>
</dbReference>
<keyword evidence="5 9" id="KW-0560">Oxidoreductase</keyword>
<keyword evidence="4 9" id="KW-0521">NADP</keyword>
<dbReference type="CDD" id="cd05239">
    <property type="entry name" value="GDP_FS_SDR_e"/>
    <property type="match status" value="1"/>
</dbReference>
<protein>
    <recommendedName>
        <fullName evidence="3 9">GDP-L-fucose synthase</fullName>
        <ecNumber evidence="3 9">1.1.1.271</ecNumber>
    </recommendedName>
    <alternativeName>
        <fullName evidence="9">GDP-4-keto-6-deoxy-D-mannose-3,5-epimerase-4-reductase</fullName>
    </alternativeName>
</protein>
<dbReference type="FunFam" id="3.40.50.720:FF:000101">
    <property type="entry name" value="GDP-L-fucose synthase"/>
    <property type="match status" value="1"/>
</dbReference>
<dbReference type="RefSeq" id="WP_146522174.1">
    <property type="nucleotide sequence ID" value="NZ_CP151726.1"/>
</dbReference>
<gene>
    <name evidence="9 11" type="primary">fcl</name>
    <name evidence="11" type="ORF">Pla52n_51580</name>
</gene>
<dbReference type="PANTHER" id="PTHR43238">
    <property type="entry name" value="GDP-L-FUCOSE SYNTHASE"/>
    <property type="match status" value="1"/>
</dbReference>
<proteinExistence type="inferred from homology"/>
<feature type="binding site" evidence="9">
    <location>
        <position position="209"/>
    </location>
    <ligand>
        <name>substrate</name>
    </ligand>
</feature>
<keyword evidence="12" id="KW-1185">Reference proteome</keyword>
<dbReference type="GO" id="GO:0070401">
    <property type="term" value="F:NADP+ binding"/>
    <property type="evidence" value="ECO:0007669"/>
    <property type="project" value="UniProtKB-UniRule"/>
</dbReference>
<dbReference type="Gene3D" id="3.90.25.10">
    <property type="entry name" value="UDP-galactose 4-epimerase, domain 1"/>
    <property type="match status" value="1"/>
</dbReference>
<feature type="binding site" evidence="9">
    <location>
        <begin position="112"/>
        <end position="115"/>
    </location>
    <ligand>
        <name>NADP(+)</name>
        <dbReference type="ChEBI" id="CHEBI:58349"/>
    </ligand>
</feature>
<evidence type="ECO:0000259" key="10">
    <source>
        <dbReference type="Pfam" id="PF01370"/>
    </source>
</evidence>
<feature type="binding site" evidence="9">
    <location>
        <begin position="15"/>
        <end position="21"/>
    </location>
    <ligand>
        <name>NADP(+)</name>
        <dbReference type="ChEBI" id="CHEBI:58349"/>
    </ligand>
</feature>
<evidence type="ECO:0000256" key="4">
    <source>
        <dbReference type="ARBA" id="ARBA00022857"/>
    </source>
</evidence>
<dbReference type="GO" id="GO:0016853">
    <property type="term" value="F:isomerase activity"/>
    <property type="evidence" value="ECO:0007669"/>
    <property type="project" value="UniProtKB-KW"/>
</dbReference>
<dbReference type="Proteomes" id="UP000320176">
    <property type="component" value="Unassembled WGS sequence"/>
</dbReference>
<comment type="function">
    <text evidence="9">Catalyzes the two-step NADP-dependent conversion of GDP-4-dehydro-6-deoxy-D-mannose to GDP-fucose, involving an epimerase and a reductase reaction.</text>
</comment>
<evidence type="ECO:0000256" key="2">
    <source>
        <dbReference type="ARBA" id="ARBA00005959"/>
    </source>
</evidence>
<dbReference type="Pfam" id="PF01370">
    <property type="entry name" value="Epimerase"/>
    <property type="match status" value="1"/>
</dbReference>
<dbReference type="GO" id="GO:0050577">
    <property type="term" value="F:GDP-L-fucose synthase activity"/>
    <property type="evidence" value="ECO:0007669"/>
    <property type="project" value="UniProtKB-UniRule"/>
</dbReference>
<comment type="catalytic activity">
    <reaction evidence="8 9">
        <text>GDP-beta-L-fucose + NADP(+) = GDP-4-dehydro-alpha-D-rhamnose + NADPH + H(+)</text>
        <dbReference type="Rhea" id="RHEA:18885"/>
        <dbReference type="ChEBI" id="CHEBI:15378"/>
        <dbReference type="ChEBI" id="CHEBI:57273"/>
        <dbReference type="ChEBI" id="CHEBI:57783"/>
        <dbReference type="ChEBI" id="CHEBI:57964"/>
        <dbReference type="ChEBI" id="CHEBI:58349"/>
        <dbReference type="EC" id="1.1.1.271"/>
    </reaction>
</comment>
<feature type="binding site" evidence="9">
    <location>
        <begin position="170"/>
        <end position="173"/>
    </location>
    <ligand>
        <name>NADP(+)</name>
        <dbReference type="ChEBI" id="CHEBI:58349"/>
    </ligand>
</feature>
<keyword evidence="6 9" id="KW-0413">Isomerase</keyword>
<dbReference type="PANTHER" id="PTHR43238:SF1">
    <property type="entry name" value="GDP-L-FUCOSE SYNTHASE"/>
    <property type="match status" value="1"/>
</dbReference>
<feature type="binding site" evidence="9">
    <location>
        <position position="276"/>
    </location>
    <ligand>
        <name>substrate</name>
    </ligand>
</feature>
<evidence type="ECO:0000256" key="9">
    <source>
        <dbReference type="HAMAP-Rule" id="MF_00956"/>
    </source>
</evidence>
<feature type="site" description="Important for catalytic activity" evidence="9">
    <location>
        <position position="116"/>
    </location>
</feature>
<sequence>MNQITNAAGRVFVAGHRGMVGGAVVRRFLQAGFDSDQIITRDRNQLDLIRQRDVEEFFDQERPDIVIFAAAKVGGIHANDTFPAQFIYDNLMMAANAIDAAYRWGTKRFLFLGSTCIYPRMAPQPMEESCLLSGPLEPTNEAYALAKISGLKMCQYYRQQYGVTFHSAMPTNLYGPGDNYHPDNSHVMPAMIRRFDDAARSDAEEVVVWGTGTPRREFLHVDDLADAILHLVSLDDPPNLVNVGTGKDISIRELAELVADTVGFTGNIRQDLTKKDGTPVKRTNIDLIQSTGWQPSVELKEGIRRTYQDYLQETKQGSLRSV</sequence>
<dbReference type="UniPathway" id="UPA00128">
    <property type="reaction ID" value="UER00191"/>
</dbReference>
<dbReference type="AlphaFoldDB" id="A0A5C6AHW6"/>
<name>A0A5C6AHW6_9BACT</name>
<evidence type="ECO:0000256" key="8">
    <source>
        <dbReference type="ARBA" id="ARBA00051935"/>
    </source>
</evidence>
<comment type="caution">
    <text evidence="11">The sequence shown here is derived from an EMBL/GenBank/DDBJ whole genome shotgun (WGS) entry which is preliminary data.</text>
</comment>
<feature type="binding site" evidence="9">
    <location>
        <position position="194"/>
    </location>
    <ligand>
        <name>substrate</name>
    </ligand>
</feature>
<dbReference type="OrthoDB" id="9811425at2"/>
<dbReference type="Gene3D" id="3.40.50.720">
    <property type="entry name" value="NAD(P)-binding Rossmann-like Domain"/>
    <property type="match status" value="1"/>
</dbReference>
<comment type="pathway">
    <text evidence="1 9">Nucleotide-sugar biosynthesis; GDP-L-fucose biosynthesis via de novo pathway; GDP-L-fucose from GDP-alpha-D-mannose: step 2/2.</text>
</comment>
<dbReference type="InterPro" id="IPR001509">
    <property type="entry name" value="Epimerase_deHydtase"/>
</dbReference>
<evidence type="ECO:0000256" key="3">
    <source>
        <dbReference type="ARBA" id="ARBA00012371"/>
    </source>
</evidence>
<feature type="binding site" evidence="9">
    <location>
        <position position="147"/>
    </location>
    <ligand>
        <name>NADP(+)</name>
        <dbReference type="ChEBI" id="CHEBI:58349"/>
    </ligand>
</feature>
<evidence type="ECO:0000256" key="6">
    <source>
        <dbReference type="ARBA" id="ARBA00023235"/>
    </source>
</evidence>
<evidence type="ECO:0000256" key="7">
    <source>
        <dbReference type="ARBA" id="ARBA00023268"/>
    </source>
</evidence>
<evidence type="ECO:0000313" key="12">
    <source>
        <dbReference type="Proteomes" id="UP000320176"/>
    </source>
</evidence>
<dbReference type="SUPFAM" id="SSF51735">
    <property type="entry name" value="NAD(P)-binding Rossmann-fold domains"/>
    <property type="match status" value="1"/>
</dbReference>
<evidence type="ECO:0000256" key="1">
    <source>
        <dbReference type="ARBA" id="ARBA00004883"/>
    </source>
</evidence>
<feature type="binding site" evidence="9">
    <location>
        <position position="216"/>
    </location>
    <ligand>
        <name>substrate</name>
    </ligand>
</feature>
<comment type="similarity">
    <text evidence="2 9">Belongs to the NAD(P)-dependent epimerase/dehydratase family. Fucose synthase subfamily.</text>
</comment>
<reference evidence="11 12" key="1">
    <citation type="submission" date="2019-02" db="EMBL/GenBank/DDBJ databases">
        <title>Deep-cultivation of Planctomycetes and their phenomic and genomic characterization uncovers novel biology.</title>
        <authorList>
            <person name="Wiegand S."/>
            <person name="Jogler M."/>
            <person name="Boedeker C."/>
            <person name="Pinto D."/>
            <person name="Vollmers J."/>
            <person name="Rivas-Marin E."/>
            <person name="Kohn T."/>
            <person name="Peeters S.H."/>
            <person name="Heuer A."/>
            <person name="Rast P."/>
            <person name="Oberbeckmann S."/>
            <person name="Bunk B."/>
            <person name="Jeske O."/>
            <person name="Meyerdierks A."/>
            <person name="Storesund J.E."/>
            <person name="Kallscheuer N."/>
            <person name="Luecker S."/>
            <person name="Lage O.M."/>
            <person name="Pohl T."/>
            <person name="Merkel B.J."/>
            <person name="Hornburger P."/>
            <person name="Mueller R.-W."/>
            <person name="Bruemmer F."/>
            <person name="Labrenz M."/>
            <person name="Spormann A.M."/>
            <person name="Op Den Camp H."/>
            <person name="Overmann J."/>
            <person name="Amann R."/>
            <person name="Jetten M.S.M."/>
            <person name="Mascher T."/>
            <person name="Medema M.H."/>
            <person name="Devos D.P."/>
            <person name="Kaster A.-K."/>
            <person name="Ovreas L."/>
            <person name="Rohde M."/>
            <person name="Galperin M.Y."/>
            <person name="Jogler C."/>
        </authorList>
    </citation>
    <scope>NUCLEOTIDE SEQUENCE [LARGE SCALE GENOMIC DNA]</scope>
    <source>
        <strain evidence="11 12">Pla52n</strain>
    </source>
</reference>
<evidence type="ECO:0000313" key="11">
    <source>
        <dbReference type="EMBL" id="TWT98641.1"/>
    </source>
</evidence>
<organism evidence="11 12">
    <name type="scientific">Stieleria varia</name>
    <dbReference type="NCBI Taxonomy" id="2528005"/>
    <lineage>
        <taxon>Bacteria</taxon>
        <taxon>Pseudomonadati</taxon>
        <taxon>Planctomycetota</taxon>
        <taxon>Planctomycetia</taxon>
        <taxon>Pirellulales</taxon>
        <taxon>Pirellulaceae</taxon>
        <taxon>Stieleria</taxon>
    </lineage>
</organism>
<dbReference type="EC" id="1.1.1.271" evidence="3 9"/>
<feature type="site" description="Important for catalytic activity" evidence="9">
    <location>
        <position position="114"/>
    </location>
</feature>
<feature type="active site" description="Proton donor/acceptor" evidence="9">
    <location>
        <position position="143"/>
    </location>
</feature>
<feature type="domain" description="NAD-dependent epimerase/dehydratase" evidence="10">
    <location>
        <begin position="11"/>
        <end position="244"/>
    </location>
</feature>
<dbReference type="GO" id="GO:0042351">
    <property type="term" value="P:'de novo' GDP-L-fucose biosynthetic process"/>
    <property type="evidence" value="ECO:0007669"/>
    <property type="project" value="UniProtKB-UniRule"/>
</dbReference>